<dbReference type="SUPFAM" id="SSF56204">
    <property type="entry name" value="Hect, E3 ligase catalytic domain"/>
    <property type="match status" value="1"/>
</dbReference>
<dbReference type="InterPro" id="IPR000569">
    <property type="entry name" value="HECT_dom"/>
</dbReference>
<protein>
    <recommendedName>
        <fullName evidence="2">HECT-type E3 ubiquitin transferase</fullName>
        <ecNumber evidence="2">2.3.2.26</ecNumber>
    </recommendedName>
</protein>
<feature type="compositionally biased region" description="Polar residues" evidence="6">
    <location>
        <begin position="1"/>
        <end position="15"/>
    </location>
</feature>
<proteinExistence type="predicted"/>
<dbReference type="Pfam" id="PF16558">
    <property type="entry name" value="AZUL"/>
    <property type="match status" value="1"/>
</dbReference>
<feature type="active site" description="Glycyl thioester intermediate" evidence="5">
    <location>
        <position position="828"/>
    </location>
</feature>
<dbReference type="OrthoDB" id="5981550at2759"/>
<feature type="region of interest" description="Disordered" evidence="6">
    <location>
        <begin position="1"/>
        <end position="20"/>
    </location>
</feature>
<dbReference type="GO" id="GO:0000209">
    <property type="term" value="P:protein polyubiquitination"/>
    <property type="evidence" value="ECO:0007669"/>
    <property type="project" value="InterPro"/>
</dbReference>
<reference evidence="8 9" key="1">
    <citation type="submission" date="2015-07" db="EMBL/GenBank/DDBJ databases">
        <title>Comparative genomics of the Sigatoka disease complex on banana suggests a link between parallel evolutionary changes in Pseudocercospora fijiensis and Pseudocercospora eumusae and increased virulence on the banana host.</title>
        <authorList>
            <person name="Chang T.-C."/>
            <person name="Salvucci A."/>
            <person name="Crous P.W."/>
            <person name="Stergiopoulos I."/>
        </authorList>
    </citation>
    <scope>NUCLEOTIDE SEQUENCE [LARGE SCALE GENOMIC DNA]</scope>
    <source>
        <strain evidence="8 9">CBS 116634</strain>
    </source>
</reference>
<evidence type="ECO:0000313" key="8">
    <source>
        <dbReference type="EMBL" id="KXT09923.1"/>
    </source>
</evidence>
<keyword evidence="9" id="KW-1185">Reference proteome</keyword>
<dbReference type="Pfam" id="PF00632">
    <property type="entry name" value="HECT"/>
    <property type="match status" value="1"/>
</dbReference>
<evidence type="ECO:0000256" key="4">
    <source>
        <dbReference type="ARBA" id="ARBA00022786"/>
    </source>
</evidence>
<dbReference type="InterPro" id="IPR035983">
    <property type="entry name" value="Hect_E3_ubiquitin_ligase"/>
</dbReference>
<dbReference type="SMART" id="SM00119">
    <property type="entry name" value="HECTc"/>
    <property type="match status" value="1"/>
</dbReference>
<name>A0A139I579_9PEZI</name>
<dbReference type="Proteomes" id="UP000073492">
    <property type="component" value="Unassembled WGS sequence"/>
</dbReference>
<dbReference type="InterPro" id="IPR032353">
    <property type="entry name" value="AZUL"/>
</dbReference>
<dbReference type="InterPro" id="IPR042556">
    <property type="entry name" value="AZUL_sf"/>
</dbReference>
<dbReference type="InterPro" id="IPR044611">
    <property type="entry name" value="E3A/B/C-like"/>
</dbReference>
<dbReference type="Gene3D" id="3.30.2410.10">
    <property type="entry name" value="Hect, E3 ligase catalytic domain"/>
    <property type="match status" value="1"/>
</dbReference>
<evidence type="ECO:0000256" key="3">
    <source>
        <dbReference type="ARBA" id="ARBA00022679"/>
    </source>
</evidence>
<dbReference type="EMBL" id="LFZO01000297">
    <property type="protein sequence ID" value="KXT09923.1"/>
    <property type="molecule type" value="Genomic_DNA"/>
</dbReference>
<dbReference type="PANTHER" id="PTHR45700:SF8">
    <property type="entry name" value="HECT-TYPE E3 UBIQUITIN TRANSFERASE"/>
    <property type="match status" value="1"/>
</dbReference>
<feature type="domain" description="HECT" evidence="7">
    <location>
        <begin position="468"/>
        <end position="861"/>
    </location>
</feature>
<sequence length="861" mass="96208">MASEVLDNNAQTGDKFTTPPAHAATDIAALVSRYVDQLLHGCKDATCQEQLCHTGRLNTSNKPVRRYTPRSARAIALAVCSGPQPERFLCSRCSGQANDPNGGPIPAISATQEGEHDASSLSQLLCNTETIRAVRSLCCSRAMELRPLHQTLAKALQRADGTSAIDRGLLLSNPKLVELLLPCVDHLIARLPAQRTAVWEMIDHDIISRGRAFPQKAETRPADDKYNTWLATLDVLDNEPYLRLLRSIVNVICARLQLEHRVCVVKARIAGVKGAGLKPESGIASIFASAFARSQHDRPNAIYALVVWLKKLFSRDWNSQSTLWIGSICHGVLEIFTALKTTHRQASTTQEGIFTMPLIRARLTEVELAQPYVEGMLSEVVHLCRFGLIFPVEQLFLSFRTVNHLTMRQAHSQSVKAVGLRQKIQSGGVMDLDKLPSQVLHSEEHYFLLSVARTNVLQDTFDQLWQRRKSELRRPLRVRLGQTDELEVGHDLGGVQIEFFNLVCREILNEDLQMFTTDPKTGLSYFQPCSLQPLHLFSLSGVLFALAVYNGITLPIRFPQVYYHILLSSLYPDNATVKLGVEALEDGWPSIATSLKSILNEEVHGLDYEFPLEANGLRLSVLPPEKHEEGQCAFDLKVVDATPMTHHGSSVRSFDQTRATLGTNFDQEEFSQGFPGWNVIKAAEEPMAVTSKNKNDYVKTYVDWLCYNSVRPQFEAFLKGFHDSQLFPEEALSILGPSLLKSYIEGNDIFDLNDLKAATRYDGYDAKSKYIQTFWRVVGAWPEEKQKQLLKFVTAAERIPITGVKNLVFIIKKANVENLENLPTSSTCFGTLMLPRYGNADILREKLELALKFGTEGFGTG</sequence>
<evidence type="ECO:0000256" key="5">
    <source>
        <dbReference type="PROSITE-ProRule" id="PRU00104"/>
    </source>
</evidence>
<comment type="caution">
    <text evidence="8">The sequence shown here is derived from an EMBL/GenBank/DDBJ whole genome shotgun (WGS) entry which is preliminary data.</text>
</comment>
<keyword evidence="3" id="KW-0808">Transferase</keyword>
<dbReference type="AlphaFoldDB" id="A0A139I579"/>
<evidence type="ECO:0000256" key="1">
    <source>
        <dbReference type="ARBA" id="ARBA00000885"/>
    </source>
</evidence>
<dbReference type="FunFam" id="3.30.2410.10:FF:000003">
    <property type="entry name" value="probable E3 ubiquitin-protein ligase HERC4 isoform X1"/>
    <property type="match status" value="1"/>
</dbReference>
<dbReference type="Gene3D" id="3.90.1750.10">
    <property type="entry name" value="Hect, E3 ligase catalytic domains"/>
    <property type="match status" value="1"/>
</dbReference>
<organism evidence="8 9">
    <name type="scientific">Pseudocercospora musae</name>
    <dbReference type="NCBI Taxonomy" id="113226"/>
    <lineage>
        <taxon>Eukaryota</taxon>
        <taxon>Fungi</taxon>
        <taxon>Dikarya</taxon>
        <taxon>Ascomycota</taxon>
        <taxon>Pezizomycotina</taxon>
        <taxon>Dothideomycetes</taxon>
        <taxon>Dothideomycetidae</taxon>
        <taxon>Mycosphaerellales</taxon>
        <taxon>Mycosphaerellaceae</taxon>
        <taxon>Pseudocercospora</taxon>
    </lineage>
</organism>
<accession>A0A139I579</accession>
<evidence type="ECO:0000313" key="9">
    <source>
        <dbReference type="Proteomes" id="UP000073492"/>
    </source>
</evidence>
<dbReference type="Gene3D" id="6.10.130.10">
    <property type="entry name" value="Ubiquitin-protein ligase E3A, N-terminal zinc-binding domain (AZUL)"/>
    <property type="match status" value="1"/>
</dbReference>
<gene>
    <name evidence="8" type="ORF">AC579_7997</name>
</gene>
<comment type="catalytic activity">
    <reaction evidence="1">
        <text>S-ubiquitinyl-[E2 ubiquitin-conjugating enzyme]-L-cysteine + [acceptor protein]-L-lysine = [E2 ubiquitin-conjugating enzyme]-L-cysteine + N(6)-ubiquitinyl-[acceptor protein]-L-lysine.</text>
        <dbReference type="EC" id="2.3.2.26"/>
    </reaction>
</comment>
<evidence type="ECO:0000259" key="7">
    <source>
        <dbReference type="PROSITE" id="PS50237"/>
    </source>
</evidence>
<keyword evidence="4 5" id="KW-0833">Ubl conjugation pathway</keyword>
<dbReference type="GO" id="GO:0061630">
    <property type="term" value="F:ubiquitin protein ligase activity"/>
    <property type="evidence" value="ECO:0007669"/>
    <property type="project" value="UniProtKB-EC"/>
</dbReference>
<dbReference type="EC" id="2.3.2.26" evidence="2"/>
<evidence type="ECO:0000256" key="6">
    <source>
        <dbReference type="SAM" id="MobiDB-lite"/>
    </source>
</evidence>
<dbReference type="PANTHER" id="PTHR45700">
    <property type="entry name" value="UBIQUITIN-PROTEIN LIGASE E3C"/>
    <property type="match status" value="1"/>
</dbReference>
<evidence type="ECO:0000256" key="2">
    <source>
        <dbReference type="ARBA" id="ARBA00012485"/>
    </source>
</evidence>
<dbReference type="PROSITE" id="PS50237">
    <property type="entry name" value="HECT"/>
    <property type="match status" value="1"/>
</dbReference>
<dbReference type="STRING" id="113226.A0A139I579"/>